<dbReference type="Pfam" id="PF01071">
    <property type="entry name" value="GARS_A"/>
    <property type="match status" value="1"/>
</dbReference>
<dbReference type="Pfam" id="PF00586">
    <property type="entry name" value="AIRS"/>
    <property type="match status" value="1"/>
</dbReference>
<dbReference type="SUPFAM" id="SSF52440">
    <property type="entry name" value="PreATP-grasp domain"/>
    <property type="match status" value="1"/>
</dbReference>
<dbReference type="SMART" id="SM01210">
    <property type="entry name" value="GARS_C"/>
    <property type="match status" value="1"/>
</dbReference>
<dbReference type="SUPFAM" id="SSF55326">
    <property type="entry name" value="PurM N-terminal domain-like"/>
    <property type="match status" value="1"/>
</dbReference>
<dbReference type="RefSeq" id="XP_025021849.1">
    <property type="nucleotide sequence ID" value="XM_025166081.1"/>
</dbReference>
<dbReference type="InterPro" id="IPR004733">
    <property type="entry name" value="PurM_cligase"/>
</dbReference>
<dbReference type="EC" id="6.3.3.1" evidence="2"/>
<dbReference type="CDD" id="cd02196">
    <property type="entry name" value="PurM"/>
    <property type="match status" value="1"/>
</dbReference>
<dbReference type="Gene3D" id="3.30.1490.20">
    <property type="entry name" value="ATP-grasp fold, A domain"/>
    <property type="match status" value="1"/>
</dbReference>
<dbReference type="Gene3D" id="3.30.1330.10">
    <property type="entry name" value="PurM-like, N-terminal domain"/>
    <property type="match status" value="1"/>
</dbReference>
<dbReference type="Gene3D" id="3.40.50.20">
    <property type="match status" value="1"/>
</dbReference>
<dbReference type="GO" id="GO:0004637">
    <property type="term" value="F:phosphoribosylamine-glycine ligase activity"/>
    <property type="evidence" value="ECO:0007669"/>
    <property type="project" value="InterPro"/>
</dbReference>
<dbReference type="GeneID" id="103048917"/>
<keyword evidence="8" id="KW-0464">Manganese</keyword>
<dbReference type="InterPro" id="IPR011761">
    <property type="entry name" value="ATP-grasp"/>
</dbReference>
<evidence type="ECO:0000256" key="8">
    <source>
        <dbReference type="ARBA" id="ARBA00023211"/>
    </source>
</evidence>
<dbReference type="GO" id="GO:0046872">
    <property type="term" value="F:metal ion binding"/>
    <property type="evidence" value="ECO:0007669"/>
    <property type="project" value="UniProtKB-KW"/>
</dbReference>
<dbReference type="PANTHER" id="PTHR10520">
    <property type="entry name" value="TRIFUNCTIONAL PURINE BIOSYNTHETIC PROTEIN ADENOSINE-3-RELATED"/>
    <property type="match status" value="1"/>
</dbReference>
<dbReference type="InterPro" id="IPR020561">
    <property type="entry name" value="PRibGlycinamid_synth_ATP-grasp"/>
</dbReference>
<dbReference type="InterPro" id="IPR010918">
    <property type="entry name" value="PurM-like_C_dom"/>
</dbReference>
<name>A0A9F5IDX2_PYTBI</name>
<dbReference type="Pfam" id="PF02769">
    <property type="entry name" value="AIRS_C"/>
    <property type="match status" value="1"/>
</dbReference>
<evidence type="ECO:0000256" key="3">
    <source>
        <dbReference type="ARBA" id="ARBA00022598"/>
    </source>
</evidence>
<evidence type="ECO:0000259" key="10">
    <source>
        <dbReference type="PROSITE" id="PS50975"/>
    </source>
</evidence>
<dbReference type="OMA" id="EEFSYLC"/>
<evidence type="ECO:0000256" key="9">
    <source>
        <dbReference type="PROSITE-ProRule" id="PRU00409"/>
    </source>
</evidence>
<gene>
    <name evidence="12" type="primary">LOC103048917</name>
</gene>
<keyword evidence="7 9" id="KW-0067">ATP-binding</keyword>
<keyword evidence="11" id="KW-1185">Reference proteome</keyword>
<dbReference type="Gene3D" id="3.40.50.170">
    <property type="entry name" value="Formyl transferase, N-terminal domain"/>
    <property type="match status" value="1"/>
</dbReference>
<dbReference type="InterPro" id="IPR002376">
    <property type="entry name" value="Formyl_transf_N"/>
</dbReference>
<dbReference type="Pfam" id="PF00551">
    <property type="entry name" value="Formyl_trans_N"/>
    <property type="match status" value="1"/>
</dbReference>
<dbReference type="InterPro" id="IPR016188">
    <property type="entry name" value="PurM-like_N"/>
</dbReference>
<dbReference type="SUPFAM" id="SSF53328">
    <property type="entry name" value="Formyltransferase"/>
    <property type="match status" value="1"/>
</dbReference>
<evidence type="ECO:0000256" key="4">
    <source>
        <dbReference type="ARBA" id="ARBA00022723"/>
    </source>
</evidence>
<dbReference type="GO" id="GO:0004641">
    <property type="term" value="F:phosphoribosylformylglycinamidine cyclo-ligase activity"/>
    <property type="evidence" value="ECO:0007669"/>
    <property type="project" value="UniProtKB-EC"/>
</dbReference>
<protein>
    <recommendedName>
        <fullName evidence="2">phosphoribosylformylglycinamidine cyclo-ligase</fullName>
        <ecNumber evidence="2">6.3.3.1</ecNumber>
    </recommendedName>
</protein>
<dbReference type="InterPro" id="IPR020560">
    <property type="entry name" value="PRibGlycinamide_synth_C-dom"/>
</dbReference>
<dbReference type="PANTHER" id="PTHR10520:SF12">
    <property type="entry name" value="TRIFUNCTIONAL PURINE BIOSYNTHETIC PROTEIN ADENOSINE-3"/>
    <property type="match status" value="1"/>
</dbReference>
<sequence>MADRVLVIGSGGREHALAWKLAQSLHLKQVLVAPGNAGTANDGKMSNSAVLISNHTILAQFCKDHNIGFVIAGPEALLAAGIVDDLVAAGIQCFGPTAKAAQLGTNRYFTNIFLDQHGIPTARWKAFSNPKEACAFINSFLKQIAASLSKFYPSSGGSPWMVSPCSADFPPLVIKPSGFGPRKEIVLASNRADACKAAQDILQDNMCYHSGDSCETVIIEELLKGEEFSCLCFVDGATFIPMPPVRVQKQLPNDNESPSIVGRGAFAPCPQVSEVLLENIKSTLLQRILEGMKQEGMSYAGVLQVELMLTKRGVEVLSVGCHFGDPQCQVVLQLLKNDLYEVIQAAVAGQLCNSTLAWLDNCTAVSVAMESGGYLQHHKQSKEITGLLQAKELGLEIFHGATVIKEGKVLINGNRIFTVTAVKQDLMSALEDVYKGLAVISVQGATYRKEATHQTIAFFRQSVSPSYEDRISDSIACSILDHSSVLPAAMGSKLGCYGHDGIIPAFFDLRASGYRDPILVSHAKGIGTKLKIAQLCDKHDTIGQDLVAICVNDLLVQGAEPLFFLGHFTFGKLDAGVAQLTQAISDGIAEACKLAGCTFLGRETNEMPGTYTAGEYNLVGFAVGAVERGMTLPQKGSIASKDTVIGIASSGLHHQGFDLVRKIFLTSSLHYFSPVPGGYSNRTLGDQLLTPTKIYSRTLLPALRSGNVKAYIHISDGGLLGGFSQILPECFSVVLDTRNWKIPSIFSWLQKEGNLSEGEMVQIFNCGIGAVLIVQREAAKQVLKDIQKYEDAWVIGKVVHRAAGYPHVEIKNLSEALLQNKWPSLKDVSNAESQLQTTHRKHKVKVAVLISGTGTSLSALLVYAKEPASCSRVVLVIASRSGVEELRNATLAGIPTRVIDHKLYGSRSEYEGTIDSVLEEFSIELICLSGFMRILSSNFLRKWYGKMLGTYPSLSPLTKRRDAYNQVHPSADKIVGCTVHFVLEETSPEAIILQEPVYAKAEDAQETLSEKIKEAENRVFPMALQLVASGMVQLGGDGKTYWKRERQEPICQKEKQDC</sequence>
<dbReference type="InterPro" id="IPR036921">
    <property type="entry name" value="PurM-like_N_sf"/>
</dbReference>
<dbReference type="SUPFAM" id="SSF51246">
    <property type="entry name" value="Rudiment single hybrid motif"/>
    <property type="match status" value="1"/>
</dbReference>
<dbReference type="Pfam" id="PF02843">
    <property type="entry name" value="GARS_C"/>
    <property type="match status" value="1"/>
</dbReference>
<organism evidence="11 12">
    <name type="scientific">Python bivittatus</name>
    <name type="common">Burmese python</name>
    <name type="synonym">Python molurus bivittatus</name>
    <dbReference type="NCBI Taxonomy" id="176946"/>
    <lineage>
        <taxon>Eukaryota</taxon>
        <taxon>Metazoa</taxon>
        <taxon>Chordata</taxon>
        <taxon>Craniata</taxon>
        <taxon>Vertebrata</taxon>
        <taxon>Euteleostomi</taxon>
        <taxon>Lepidosauria</taxon>
        <taxon>Squamata</taxon>
        <taxon>Bifurcata</taxon>
        <taxon>Unidentata</taxon>
        <taxon>Episquamata</taxon>
        <taxon>Toxicofera</taxon>
        <taxon>Serpentes</taxon>
        <taxon>Henophidia</taxon>
        <taxon>Pythonidae</taxon>
        <taxon>Python</taxon>
    </lineage>
</organism>
<dbReference type="Pfam" id="PF02844">
    <property type="entry name" value="GARS_N"/>
    <property type="match status" value="1"/>
</dbReference>
<dbReference type="InterPro" id="IPR036477">
    <property type="entry name" value="Formyl_transf_N_sf"/>
</dbReference>
<evidence type="ECO:0000256" key="7">
    <source>
        <dbReference type="ARBA" id="ARBA00022840"/>
    </source>
</evidence>
<keyword evidence="4" id="KW-0479">Metal-binding</keyword>
<dbReference type="SUPFAM" id="SSF56059">
    <property type="entry name" value="Glutathione synthetase ATP-binding domain-like"/>
    <property type="match status" value="1"/>
</dbReference>
<dbReference type="FunFam" id="3.40.50.170:FF:000006">
    <property type="entry name" value="Trifunctional purine biosynthetic protein adenosine-3"/>
    <property type="match status" value="1"/>
</dbReference>
<dbReference type="GO" id="GO:0046084">
    <property type="term" value="P:adenine biosynthetic process"/>
    <property type="evidence" value="ECO:0007669"/>
    <property type="project" value="TreeGrafter"/>
</dbReference>
<reference evidence="12" key="1">
    <citation type="submission" date="2025-08" db="UniProtKB">
        <authorList>
            <consortium name="RefSeq"/>
        </authorList>
    </citation>
    <scope>IDENTIFICATION</scope>
    <source>
        <tissue evidence="12">Liver</tissue>
    </source>
</reference>
<keyword evidence="5 9" id="KW-0547">Nucleotide-binding</keyword>
<dbReference type="GO" id="GO:0006189">
    <property type="term" value="P:'de novo' IMP biosynthetic process"/>
    <property type="evidence" value="ECO:0007669"/>
    <property type="project" value="InterPro"/>
</dbReference>
<accession>A0A9F5IDX2</accession>
<dbReference type="InterPro" id="IPR036676">
    <property type="entry name" value="PurM-like_C_sf"/>
</dbReference>
<feature type="domain" description="ATP-grasp" evidence="10">
    <location>
        <begin position="111"/>
        <end position="348"/>
    </location>
</feature>
<keyword evidence="3" id="KW-0436">Ligase</keyword>
<dbReference type="InterPro" id="IPR013815">
    <property type="entry name" value="ATP_grasp_subdomain_1"/>
</dbReference>
<dbReference type="KEGG" id="pbi:103048917"/>
<dbReference type="InterPro" id="IPR011054">
    <property type="entry name" value="Rudment_hybrid_motif"/>
</dbReference>
<keyword evidence="6" id="KW-0658">Purine biosynthesis</keyword>
<evidence type="ECO:0000256" key="5">
    <source>
        <dbReference type="ARBA" id="ARBA00022741"/>
    </source>
</evidence>
<dbReference type="PROSITE" id="PS50975">
    <property type="entry name" value="ATP_GRASP"/>
    <property type="match status" value="1"/>
</dbReference>
<dbReference type="GO" id="GO:0005524">
    <property type="term" value="F:ATP binding"/>
    <property type="evidence" value="ECO:0007669"/>
    <property type="project" value="UniProtKB-UniRule"/>
</dbReference>
<evidence type="ECO:0000313" key="12">
    <source>
        <dbReference type="RefSeq" id="XP_025021849.1"/>
    </source>
</evidence>
<dbReference type="FunFam" id="3.40.50.20:FF:000006">
    <property type="entry name" value="Phosphoribosylamine--glycine ligase, chloroplastic"/>
    <property type="match status" value="1"/>
</dbReference>
<dbReference type="InterPro" id="IPR037123">
    <property type="entry name" value="PRibGlycinamide_synth_C_sf"/>
</dbReference>
<evidence type="ECO:0000313" key="11">
    <source>
        <dbReference type="Proteomes" id="UP000695026"/>
    </source>
</evidence>
<dbReference type="GO" id="GO:0005829">
    <property type="term" value="C:cytosol"/>
    <property type="evidence" value="ECO:0007669"/>
    <property type="project" value="TreeGrafter"/>
</dbReference>
<dbReference type="InterPro" id="IPR016185">
    <property type="entry name" value="PreATP-grasp_dom_sf"/>
</dbReference>
<dbReference type="Gene3D" id="3.30.470.20">
    <property type="entry name" value="ATP-grasp fold, B domain"/>
    <property type="match status" value="1"/>
</dbReference>
<proteinExistence type="predicted"/>
<comment type="pathway">
    <text evidence="1">Purine metabolism; IMP biosynthesis via de novo pathway; 5-amino-1-(5-phospho-D-ribosyl)imidazole from N(2)-formyl-N(1)-(5-phospho-D-ribosyl)glycinamide: step 2/2.</text>
</comment>
<dbReference type="SMART" id="SM01209">
    <property type="entry name" value="GARS_A"/>
    <property type="match status" value="1"/>
</dbReference>
<evidence type="ECO:0000256" key="1">
    <source>
        <dbReference type="ARBA" id="ARBA00004686"/>
    </source>
</evidence>
<dbReference type="AlphaFoldDB" id="A0A9F5IDX2"/>
<dbReference type="Proteomes" id="UP000695026">
    <property type="component" value="Unplaced"/>
</dbReference>
<dbReference type="Gene3D" id="3.90.650.10">
    <property type="entry name" value="PurM-like C-terminal domain"/>
    <property type="match status" value="1"/>
</dbReference>
<evidence type="ECO:0000256" key="2">
    <source>
        <dbReference type="ARBA" id="ARBA00013047"/>
    </source>
</evidence>
<dbReference type="NCBIfam" id="TIGR00878">
    <property type="entry name" value="purM"/>
    <property type="match status" value="1"/>
</dbReference>
<evidence type="ECO:0000256" key="6">
    <source>
        <dbReference type="ARBA" id="ARBA00022755"/>
    </source>
</evidence>
<dbReference type="FunFam" id="3.90.650.10:FF:000007">
    <property type="entry name" value="Trifunctional purine biosynthetic protein adenosine-3"/>
    <property type="match status" value="1"/>
</dbReference>
<dbReference type="InterPro" id="IPR020562">
    <property type="entry name" value="PRibGlycinamide_synth_N"/>
</dbReference>
<dbReference type="OrthoDB" id="2018833at2759"/>
<dbReference type="Gene3D" id="3.90.600.10">
    <property type="entry name" value="Phosphoribosylglycinamide synthetase, C-terminal domain"/>
    <property type="match status" value="1"/>
</dbReference>
<dbReference type="SUPFAM" id="SSF56042">
    <property type="entry name" value="PurM C-terminal domain-like"/>
    <property type="match status" value="1"/>
</dbReference>